<dbReference type="Proteomes" id="UP001060336">
    <property type="component" value="Chromosome"/>
</dbReference>
<dbReference type="EMBL" id="CP102480">
    <property type="protein sequence ID" value="UUX50717.1"/>
    <property type="molecule type" value="Genomic_DNA"/>
</dbReference>
<accession>A0A9J7AZ48</accession>
<dbReference type="GO" id="GO:0006935">
    <property type="term" value="P:chemotaxis"/>
    <property type="evidence" value="ECO:0007669"/>
    <property type="project" value="InterPro"/>
</dbReference>
<dbReference type="InterPro" id="IPR004089">
    <property type="entry name" value="MCPsignal_dom"/>
</dbReference>
<evidence type="ECO:0000256" key="2">
    <source>
        <dbReference type="ARBA" id="ARBA00029447"/>
    </source>
</evidence>
<dbReference type="SUPFAM" id="SSF58104">
    <property type="entry name" value="Methyl-accepting chemotaxis protein (MCP) signaling domain"/>
    <property type="match status" value="1"/>
</dbReference>
<evidence type="ECO:0000313" key="5">
    <source>
        <dbReference type="EMBL" id="UUX50717.1"/>
    </source>
</evidence>
<protein>
    <submittedName>
        <fullName evidence="5">Globin-coupled sensor protein</fullName>
    </submittedName>
</protein>
<dbReference type="GO" id="GO:0016020">
    <property type="term" value="C:membrane"/>
    <property type="evidence" value="ECO:0007669"/>
    <property type="project" value="InterPro"/>
</dbReference>
<evidence type="ECO:0000256" key="3">
    <source>
        <dbReference type="PROSITE-ProRule" id="PRU00284"/>
    </source>
</evidence>
<evidence type="ECO:0000313" key="6">
    <source>
        <dbReference type="Proteomes" id="UP001060336"/>
    </source>
</evidence>
<dbReference type="PANTHER" id="PTHR32089:SF112">
    <property type="entry name" value="LYSOZYME-LIKE PROTEIN-RELATED"/>
    <property type="match status" value="1"/>
</dbReference>
<dbReference type="InterPro" id="IPR009050">
    <property type="entry name" value="Globin-like_sf"/>
</dbReference>
<dbReference type="PANTHER" id="PTHR32089">
    <property type="entry name" value="METHYL-ACCEPTING CHEMOTAXIS PROTEIN MCPB"/>
    <property type="match status" value="1"/>
</dbReference>
<dbReference type="InterPro" id="IPR044398">
    <property type="entry name" value="Globin-sensor_dom"/>
</dbReference>
<evidence type="ECO:0000256" key="1">
    <source>
        <dbReference type="ARBA" id="ARBA00023224"/>
    </source>
</evidence>
<name>A0A9J7AZ48_9PROT</name>
<dbReference type="RefSeq" id="WP_257769941.1">
    <property type="nucleotide sequence ID" value="NZ_CP102480.1"/>
</dbReference>
<dbReference type="GO" id="GO:0019825">
    <property type="term" value="F:oxygen binding"/>
    <property type="evidence" value="ECO:0007669"/>
    <property type="project" value="InterPro"/>
</dbReference>
<keyword evidence="6" id="KW-1185">Reference proteome</keyword>
<dbReference type="InterPro" id="IPR039379">
    <property type="entry name" value="Protoglobin_sensor_dom"/>
</dbReference>
<keyword evidence="1 3" id="KW-0807">Transducer</keyword>
<dbReference type="Pfam" id="PF11563">
    <property type="entry name" value="Protoglobin"/>
    <property type="match status" value="1"/>
</dbReference>
<dbReference type="InterPro" id="IPR012292">
    <property type="entry name" value="Globin/Proto"/>
</dbReference>
<dbReference type="SMART" id="SM00283">
    <property type="entry name" value="MA"/>
    <property type="match status" value="1"/>
</dbReference>
<comment type="similarity">
    <text evidence="2">Belongs to the methyl-accepting chemotaxis (MCP) protein family.</text>
</comment>
<dbReference type="GO" id="GO:0004888">
    <property type="term" value="F:transmembrane signaling receptor activity"/>
    <property type="evidence" value="ECO:0007669"/>
    <property type="project" value="InterPro"/>
</dbReference>
<dbReference type="SUPFAM" id="SSF46458">
    <property type="entry name" value="Globin-like"/>
    <property type="match status" value="1"/>
</dbReference>
<dbReference type="GO" id="GO:0020037">
    <property type="term" value="F:heme binding"/>
    <property type="evidence" value="ECO:0007669"/>
    <property type="project" value="InterPro"/>
</dbReference>
<reference evidence="5" key="1">
    <citation type="submission" date="2022-08" db="EMBL/GenBank/DDBJ databases">
        <title>Nisaea acidiphila sp. nov., isolated from a marine algal debris and emended description of the genus Nisaea Urios et al. 2008.</title>
        <authorList>
            <person name="Kwon K."/>
        </authorList>
    </citation>
    <scope>NUCLEOTIDE SEQUENCE</scope>
    <source>
        <strain evidence="5">MEBiC11861</strain>
    </source>
</reference>
<evidence type="ECO:0000259" key="4">
    <source>
        <dbReference type="PROSITE" id="PS50111"/>
    </source>
</evidence>
<dbReference type="CDD" id="cd01068">
    <property type="entry name" value="globin_sensor"/>
    <property type="match status" value="1"/>
</dbReference>
<dbReference type="AlphaFoldDB" id="A0A9J7AZ48"/>
<dbReference type="PRINTS" id="PR00260">
    <property type="entry name" value="CHEMTRNSDUCR"/>
</dbReference>
<dbReference type="Gene3D" id="1.10.490.10">
    <property type="entry name" value="Globins"/>
    <property type="match status" value="1"/>
</dbReference>
<feature type="domain" description="Methyl-accepting transducer" evidence="4">
    <location>
        <begin position="194"/>
        <end position="430"/>
    </location>
</feature>
<dbReference type="GO" id="GO:0007165">
    <property type="term" value="P:signal transduction"/>
    <property type="evidence" value="ECO:0007669"/>
    <property type="project" value="UniProtKB-KW"/>
</dbReference>
<dbReference type="Pfam" id="PF00015">
    <property type="entry name" value="MCPsignal"/>
    <property type="match status" value="1"/>
</dbReference>
<dbReference type="PROSITE" id="PS50111">
    <property type="entry name" value="CHEMOTAXIS_TRANSDUC_2"/>
    <property type="match status" value="1"/>
</dbReference>
<proteinExistence type="inferred from homology"/>
<sequence length="528" mass="56838">MSHSSLNTGDRIAFLRIDQKTRDLLVEFSPILARNLEAVLDGFYEHVLTVPELAQMFVSEDRVRHAKDAQSEHWKRLFSGEFGSEYFESIQRIGRVHNRLGLEPRWYIGGYATALTALHRLAMKFCLTRWGGSRAAEKAASLVEAIDKAVMLDMELAISVYLEEQAADFRNRLESLSDQFQASITGVSTNLLDSAGSLSSKSGEMNAVSTESLDRAANATRGAEQASQNVQSVASAAEEMSASISEISHQVSESTAIAVEAAKAVTNTRETVEGLNEAAAKISGVVGLIQDIAEQTNLLALNATIEAARAGEAGKGFAVVASEVKTLANQTSSATDEISEQVSSMQKVAADTRTSIENIASSMSRVEDSASAISAAVEEQDAVTREISQSAAEAHRGTADALQAISLVEESVRKSAAMAEEVSQSSAYVTEQSQDLQEEGAAFIEKIRRADRRSEERQERTDPISLEIGGEVFEGNMKEHSSKGFSVRMETARIEIGARGKVVSGSFASGESFEVVGKTPIQANLKLV</sequence>
<gene>
    <name evidence="5" type="ORF">NUH88_03235</name>
</gene>
<dbReference type="KEGG" id="naci:NUH88_03235"/>
<organism evidence="5 6">
    <name type="scientific">Nisaea acidiphila</name>
    <dbReference type="NCBI Taxonomy" id="1862145"/>
    <lineage>
        <taxon>Bacteria</taxon>
        <taxon>Pseudomonadati</taxon>
        <taxon>Pseudomonadota</taxon>
        <taxon>Alphaproteobacteria</taxon>
        <taxon>Rhodospirillales</taxon>
        <taxon>Thalassobaculaceae</taxon>
        <taxon>Nisaea</taxon>
    </lineage>
</organism>
<dbReference type="InterPro" id="IPR004090">
    <property type="entry name" value="Chemotax_Me-accpt_rcpt"/>
</dbReference>
<dbReference type="Gene3D" id="1.10.287.950">
    <property type="entry name" value="Methyl-accepting chemotaxis protein"/>
    <property type="match status" value="1"/>
</dbReference>